<keyword evidence="3 7" id="KW-0805">Transcription regulation</keyword>
<dbReference type="InterPro" id="IPR036291">
    <property type="entry name" value="NAD(P)-bd_dom_sf"/>
</dbReference>
<dbReference type="InterPro" id="IPR036388">
    <property type="entry name" value="WH-like_DNA-bd_sf"/>
</dbReference>
<keyword evidence="10" id="KW-1185">Reference proteome</keyword>
<dbReference type="InterPro" id="IPR058236">
    <property type="entry name" value="Rex_actinobacterial-type"/>
</dbReference>
<dbReference type="InterPro" id="IPR036390">
    <property type="entry name" value="WH_DNA-bd_sf"/>
</dbReference>
<dbReference type="SUPFAM" id="SSF46785">
    <property type="entry name" value="Winged helix' DNA-binding domain"/>
    <property type="match status" value="1"/>
</dbReference>
<dbReference type="NCBIfam" id="NF003996">
    <property type="entry name" value="PRK05472.2-5"/>
    <property type="match status" value="1"/>
</dbReference>
<dbReference type="PANTHER" id="PTHR35786:SF1">
    <property type="entry name" value="REDOX-SENSING TRANSCRIPTIONAL REPRESSOR REX 1"/>
    <property type="match status" value="1"/>
</dbReference>
<evidence type="ECO:0000256" key="3">
    <source>
        <dbReference type="ARBA" id="ARBA00023015"/>
    </source>
</evidence>
<dbReference type="GO" id="GO:0003677">
    <property type="term" value="F:DNA binding"/>
    <property type="evidence" value="ECO:0007669"/>
    <property type="project" value="UniProtKB-UniRule"/>
</dbReference>
<dbReference type="NCBIfam" id="NF003995">
    <property type="entry name" value="PRK05472.2-4"/>
    <property type="match status" value="1"/>
</dbReference>
<dbReference type="NCBIfam" id="NF003989">
    <property type="entry name" value="PRK05472.1-3"/>
    <property type="match status" value="1"/>
</dbReference>
<dbReference type="SMART" id="SM00881">
    <property type="entry name" value="CoA_binding"/>
    <property type="match status" value="1"/>
</dbReference>
<comment type="subunit">
    <text evidence="7">Homodimer.</text>
</comment>
<dbReference type="Proteomes" id="UP000317371">
    <property type="component" value="Unassembled WGS sequence"/>
</dbReference>
<sequence length="224" mass="24952">MAVHIVTNNHSTDTKNDIPDIVIGRLPIYLRTLKLLQSEGKEVASSQELGERLGISSAQIRKDLSHFGEFGKQGTGYNVAYLCSQLEKILKVDCIWPVVLVGAGYLGHALASYNGFEDRGFRIVAVFDTDPEKLGKRVGPLRVEHPRAIPDYVRSHKCQIAIIAVPAEAAQEVANTLIEAGIKSILCYAPITLTVPKEIRVEYIDPVIHFQHMTYYLEKHCLDE</sequence>
<evidence type="ECO:0000313" key="10">
    <source>
        <dbReference type="Proteomes" id="UP000317371"/>
    </source>
</evidence>
<reference evidence="9 10" key="1">
    <citation type="submission" date="2019-06" db="EMBL/GenBank/DDBJ databases">
        <title>Genome sequence of Litorilinea aerophila BAA-2444.</title>
        <authorList>
            <person name="Maclea K.S."/>
            <person name="Maurais E.G."/>
            <person name="Iannazzi L.C."/>
        </authorList>
    </citation>
    <scope>NUCLEOTIDE SEQUENCE [LARGE SCALE GENOMIC DNA]</scope>
    <source>
        <strain evidence="9 10">ATCC BAA-2444</strain>
    </source>
</reference>
<evidence type="ECO:0000256" key="6">
    <source>
        <dbReference type="ARBA" id="ARBA00023163"/>
    </source>
</evidence>
<keyword evidence="6 7" id="KW-0804">Transcription</keyword>
<dbReference type="FunCoup" id="A0A540VFE1">
    <property type="interactions" value="21"/>
</dbReference>
<dbReference type="NCBIfam" id="NF003992">
    <property type="entry name" value="PRK05472.2-1"/>
    <property type="match status" value="1"/>
</dbReference>
<dbReference type="AlphaFoldDB" id="A0A540VFE1"/>
<dbReference type="Gene3D" id="3.40.50.720">
    <property type="entry name" value="NAD(P)-binding Rossmann-like Domain"/>
    <property type="match status" value="1"/>
</dbReference>
<organism evidence="9 10">
    <name type="scientific">Litorilinea aerophila</name>
    <dbReference type="NCBI Taxonomy" id="1204385"/>
    <lineage>
        <taxon>Bacteria</taxon>
        <taxon>Bacillati</taxon>
        <taxon>Chloroflexota</taxon>
        <taxon>Caldilineae</taxon>
        <taxon>Caldilineales</taxon>
        <taxon>Caldilineaceae</taxon>
        <taxon>Litorilinea</taxon>
    </lineage>
</organism>
<dbReference type="InterPro" id="IPR022876">
    <property type="entry name" value="Tscrpt_rep_Rex"/>
</dbReference>
<dbReference type="HAMAP" id="MF_01131">
    <property type="entry name" value="Rex"/>
    <property type="match status" value="1"/>
</dbReference>
<dbReference type="InterPro" id="IPR003781">
    <property type="entry name" value="CoA-bd"/>
</dbReference>
<keyword evidence="1 7" id="KW-0963">Cytoplasm</keyword>
<comment type="similarity">
    <text evidence="7">Belongs to the transcriptional regulatory Rex family.</text>
</comment>
<evidence type="ECO:0000256" key="1">
    <source>
        <dbReference type="ARBA" id="ARBA00022490"/>
    </source>
</evidence>
<keyword evidence="4 7" id="KW-0520">NAD</keyword>
<name>A0A540VFE1_9CHLR</name>
<evidence type="ECO:0000256" key="7">
    <source>
        <dbReference type="HAMAP-Rule" id="MF_01131"/>
    </source>
</evidence>
<dbReference type="SUPFAM" id="SSF51735">
    <property type="entry name" value="NAD(P)-binding Rossmann-fold domains"/>
    <property type="match status" value="1"/>
</dbReference>
<evidence type="ECO:0000313" key="9">
    <source>
        <dbReference type="EMBL" id="TQE95422.1"/>
    </source>
</evidence>
<evidence type="ECO:0000256" key="4">
    <source>
        <dbReference type="ARBA" id="ARBA00023027"/>
    </source>
</evidence>
<accession>A0A540VFE1</accession>
<dbReference type="GO" id="GO:0045892">
    <property type="term" value="P:negative regulation of DNA-templated transcription"/>
    <property type="evidence" value="ECO:0007669"/>
    <property type="project" value="InterPro"/>
</dbReference>
<comment type="subcellular location">
    <subcellularLocation>
        <location evidence="7">Cytoplasm</location>
    </subcellularLocation>
</comment>
<dbReference type="NCBIfam" id="NF003994">
    <property type="entry name" value="PRK05472.2-3"/>
    <property type="match status" value="1"/>
</dbReference>
<feature type="binding site" evidence="7">
    <location>
        <begin position="102"/>
        <end position="107"/>
    </location>
    <ligand>
        <name>NAD(+)</name>
        <dbReference type="ChEBI" id="CHEBI:57540"/>
    </ligand>
</feature>
<protein>
    <recommendedName>
        <fullName evidence="7">Redox-sensing transcriptional repressor Rex</fullName>
    </recommendedName>
</protein>
<feature type="DNA-binding region" description="H-T-H motif" evidence="7">
    <location>
        <begin position="28"/>
        <end position="67"/>
    </location>
</feature>
<dbReference type="InParanoid" id="A0A540VFE1"/>
<dbReference type="EMBL" id="VIGC01000014">
    <property type="protein sequence ID" value="TQE95422.1"/>
    <property type="molecule type" value="Genomic_DNA"/>
</dbReference>
<comment type="caution">
    <text evidence="9">The sequence shown here is derived from an EMBL/GenBank/DDBJ whole genome shotgun (WGS) entry which is preliminary data.</text>
</comment>
<dbReference type="InterPro" id="IPR009718">
    <property type="entry name" value="Rex_DNA-bd_C_dom"/>
</dbReference>
<keyword evidence="2 7" id="KW-0678">Repressor</keyword>
<comment type="function">
    <text evidence="7">Modulates transcription in response to changes in cellular NADH/NAD(+) redox state.</text>
</comment>
<dbReference type="GO" id="GO:0051775">
    <property type="term" value="P:response to redox state"/>
    <property type="evidence" value="ECO:0007669"/>
    <property type="project" value="InterPro"/>
</dbReference>
<dbReference type="Gene3D" id="1.10.10.10">
    <property type="entry name" value="Winged helix-like DNA-binding domain superfamily/Winged helix DNA-binding domain"/>
    <property type="match status" value="1"/>
</dbReference>
<dbReference type="Pfam" id="PF06971">
    <property type="entry name" value="Put_DNA-bind_N"/>
    <property type="match status" value="1"/>
</dbReference>
<gene>
    <name evidence="7" type="primary">rex</name>
    <name evidence="9" type="ORF">FKZ61_12535</name>
</gene>
<dbReference type="GO" id="GO:0003700">
    <property type="term" value="F:DNA-binding transcription factor activity"/>
    <property type="evidence" value="ECO:0007669"/>
    <property type="project" value="UniProtKB-UniRule"/>
</dbReference>
<feature type="domain" description="CoA-binding" evidence="8">
    <location>
        <begin position="91"/>
        <end position="192"/>
    </location>
</feature>
<dbReference type="NCBIfam" id="NF003993">
    <property type="entry name" value="PRK05472.2-2"/>
    <property type="match status" value="1"/>
</dbReference>
<dbReference type="GO" id="GO:0005737">
    <property type="term" value="C:cytoplasm"/>
    <property type="evidence" value="ECO:0007669"/>
    <property type="project" value="UniProtKB-SubCell"/>
</dbReference>
<proteinExistence type="inferred from homology"/>
<dbReference type="PANTHER" id="PTHR35786">
    <property type="entry name" value="REDOX-SENSING TRANSCRIPTIONAL REPRESSOR REX"/>
    <property type="match status" value="1"/>
</dbReference>
<evidence type="ECO:0000256" key="2">
    <source>
        <dbReference type="ARBA" id="ARBA00022491"/>
    </source>
</evidence>
<evidence type="ECO:0000259" key="8">
    <source>
        <dbReference type="SMART" id="SM00881"/>
    </source>
</evidence>
<evidence type="ECO:0000256" key="5">
    <source>
        <dbReference type="ARBA" id="ARBA00023125"/>
    </source>
</evidence>
<dbReference type="OrthoDB" id="9784760at2"/>
<dbReference type="Pfam" id="PF02629">
    <property type="entry name" value="CoA_binding"/>
    <property type="match status" value="1"/>
</dbReference>
<keyword evidence="5 7" id="KW-0238">DNA-binding</keyword>